<keyword evidence="2 4" id="KW-0863">Zinc-finger</keyword>
<comment type="caution">
    <text evidence="7">The sequence shown here is derived from an EMBL/GenBank/DDBJ whole genome shotgun (WGS) entry which is preliminary data.</text>
</comment>
<dbReference type="SMART" id="SM00184">
    <property type="entry name" value="RING"/>
    <property type="match status" value="1"/>
</dbReference>
<organism evidence="7 8">
    <name type="scientific">Rhynchospora pubera</name>
    <dbReference type="NCBI Taxonomy" id="906938"/>
    <lineage>
        <taxon>Eukaryota</taxon>
        <taxon>Viridiplantae</taxon>
        <taxon>Streptophyta</taxon>
        <taxon>Embryophyta</taxon>
        <taxon>Tracheophyta</taxon>
        <taxon>Spermatophyta</taxon>
        <taxon>Magnoliopsida</taxon>
        <taxon>Liliopsida</taxon>
        <taxon>Poales</taxon>
        <taxon>Cyperaceae</taxon>
        <taxon>Cyperoideae</taxon>
        <taxon>Rhynchosporeae</taxon>
        <taxon>Rhynchospora</taxon>
    </lineage>
</organism>
<dbReference type="GO" id="GO:0005634">
    <property type="term" value="C:nucleus"/>
    <property type="evidence" value="ECO:0007669"/>
    <property type="project" value="TreeGrafter"/>
</dbReference>
<evidence type="ECO:0000259" key="6">
    <source>
        <dbReference type="PROSITE" id="PS50089"/>
    </source>
</evidence>
<dbReference type="AlphaFoldDB" id="A0AAV8EP16"/>
<dbReference type="InterPro" id="IPR011016">
    <property type="entry name" value="Znf_RING-CH"/>
</dbReference>
<evidence type="ECO:0000313" key="8">
    <source>
        <dbReference type="Proteomes" id="UP001140206"/>
    </source>
</evidence>
<evidence type="ECO:0000256" key="4">
    <source>
        <dbReference type="PROSITE-ProRule" id="PRU00175"/>
    </source>
</evidence>
<dbReference type="FunFam" id="3.30.40.10:FF:000594">
    <property type="entry name" value="RING/U-box superfamily protein"/>
    <property type="match status" value="1"/>
</dbReference>
<feature type="region of interest" description="Disordered" evidence="5">
    <location>
        <begin position="25"/>
        <end position="67"/>
    </location>
</feature>
<dbReference type="CDD" id="cd16454">
    <property type="entry name" value="RING-H2_PA-TM-RING"/>
    <property type="match status" value="1"/>
</dbReference>
<dbReference type="GO" id="GO:0008270">
    <property type="term" value="F:zinc ion binding"/>
    <property type="evidence" value="ECO:0007669"/>
    <property type="project" value="UniProtKB-KW"/>
</dbReference>
<dbReference type="Proteomes" id="UP001140206">
    <property type="component" value="Chromosome 3"/>
</dbReference>
<dbReference type="EMBL" id="JAMFTS010000003">
    <property type="protein sequence ID" value="KAJ4782962.1"/>
    <property type="molecule type" value="Genomic_DNA"/>
</dbReference>
<feature type="domain" description="RING-type" evidence="6">
    <location>
        <begin position="514"/>
        <end position="555"/>
    </location>
</feature>
<evidence type="ECO:0000256" key="2">
    <source>
        <dbReference type="ARBA" id="ARBA00022771"/>
    </source>
</evidence>
<feature type="compositionally biased region" description="Basic residues" evidence="5">
    <location>
        <begin position="37"/>
        <end position="62"/>
    </location>
</feature>
<keyword evidence="8" id="KW-1185">Reference proteome</keyword>
<keyword evidence="3" id="KW-0862">Zinc</keyword>
<dbReference type="InterPro" id="IPR051834">
    <property type="entry name" value="RING_finger_E3_ligase"/>
</dbReference>
<dbReference type="GO" id="GO:0061630">
    <property type="term" value="F:ubiquitin protein ligase activity"/>
    <property type="evidence" value="ECO:0007669"/>
    <property type="project" value="TreeGrafter"/>
</dbReference>
<evidence type="ECO:0000256" key="5">
    <source>
        <dbReference type="SAM" id="MobiDB-lite"/>
    </source>
</evidence>
<dbReference type="InterPro" id="IPR013083">
    <property type="entry name" value="Znf_RING/FYVE/PHD"/>
</dbReference>
<dbReference type="GO" id="GO:0006511">
    <property type="term" value="P:ubiquitin-dependent protein catabolic process"/>
    <property type="evidence" value="ECO:0007669"/>
    <property type="project" value="TreeGrafter"/>
</dbReference>
<dbReference type="SMART" id="SM00744">
    <property type="entry name" value="RINGv"/>
    <property type="match status" value="1"/>
</dbReference>
<proteinExistence type="predicted"/>
<feature type="compositionally biased region" description="Polar residues" evidence="5">
    <location>
        <begin position="132"/>
        <end position="141"/>
    </location>
</feature>
<accession>A0AAV8EP16</accession>
<feature type="compositionally biased region" description="Basic and acidic residues" evidence="5">
    <location>
        <begin position="108"/>
        <end position="120"/>
    </location>
</feature>
<sequence length="559" mass="63006">MVDSDPDAALFDDIPINSNHQIVPNPGSQWNSNNDHVKHHNRGRHGHHRRGGPPKHHHHARAKNGLPFDDTSDYFELAMQARLLSNGDKIPSNTATDPANYADIDIERGSEARDRGKGVDHAGGSKHKGSRFQWNKSFPNQKNKHTFDNPRGEGSVSFNGLGAQRRLVRNGCISPDNVARNAGPSGRFSNQVVGTGDKGKGKVGARNSSRNHKTEGHGVMFHEPQATSLFNENQHGINQRRKNYFTGKRKHRIDQINLGESSSSVLAHPPHPSQKLAIANSSGGDERERDPCSDEYWSMEESELNNEELADQSAKISQVESDEMLARRLQEQFNKEAQNFQVTEEEDDDAIIARALQEEDEDYDDDDLDIVPFRRNHRGSGRDRSMEHLYSRTQHFSLRGPPMQTPNHRRTQMRFNGPDMDYEMLLISQLRRGLNSSNMDIDTRLSILEALEEAFESQNDMDISGEFYPGFHDDEYEILSTLDEDNHQHSGATDGQINILPISTVKGDRVEDACVICLEVPAAGDVMRHLPCLHKFHKECIDTWLKRRNACPVCKSAIT</sequence>
<evidence type="ECO:0000313" key="7">
    <source>
        <dbReference type="EMBL" id="KAJ4782962.1"/>
    </source>
</evidence>
<protein>
    <submittedName>
        <fullName evidence="7">RING/U-box superfamily protein</fullName>
    </submittedName>
</protein>
<reference evidence="7" key="1">
    <citation type="submission" date="2022-08" db="EMBL/GenBank/DDBJ databases">
        <authorList>
            <person name="Marques A."/>
        </authorList>
    </citation>
    <scope>NUCLEOTIDE SEQUENCE</scope>
    <source>
        <strain evidence="7">RhyPub2mFocal</strain>
        <tissue evidence="7">Leaves</tissue>
    </source>
</reference>
<name>A0AAV8EP16_9POAL</name>
<feature type="region of interest" description="Disordered" evidence="5">
    <location>
        <begin position="108"/>
        <end position="155"/>
    </location>
</feature>
<feature type="compositionally biased region" description="Polar residues" evidence="5">
    <location>
        <begin position="25"/>
        <end position="34"/>
    </location>
</feature>
<keyword evidence="1" id="KW-0479">Metal-binding</keyword>
<dbReference type="SUPFAM" id="SSF57850">
    <property type="entry name" value="RING/U-box"/>
    <property type="match status" value="1"/>
</dbReference>
<dbReference type="InterPro" id="IPR001841">
    <property type="entry name" value="Znf_RING"/>
</dbReference>
<dbReference type="PROSITE" id="PS50089">
    <property type="entry name" value="ZF_RING_2"/>
    <property type="match status" value="1"/>
</dbReference>
<evidence type="ECO:0000256" key="1">
    <source>
        <dbReference type="ARBA" id="ARBA00022723"/>
    </source>
</evidence>
<dbReference type="PANTHER" id="PTHR45931:SF24">
    <property type="entry name" value="RING-TYPE DOMAIN-CONTAINING PROTEIN"/>
    <property type="match status" value="1"/>
</dbReference>
<dbReference type="Gene3D" id="3.30.40.10">
    <property type="entry name" value="Zinc/RING finger domain, C3HC4 (zinc finger)"/>
    <property type="match status" value="1"/>
</dbReference>
<dbReference type="PANTHER" id="PTHR45931">
    <property type="entry name" value="SI:CH211-59O9.10"/>
    <property type="match status" value="1"/>
</dbReference>
<gene>
    <name evidence="7" type="ORF">LUZ62_067219</name>
</gene>
<feature type="region of interest" description="Disordered" evidence="5">
    <location>
        <begin position="366"/>
        <end position="385"/>
    </location>
</feature>
<evidence type="ECO:0000256" key="3">
    <source>
        <dbReference type="ARBA" id="ARBA00022833"/>
    </source>
</evidence>
<dbReference type="Pfam" id="PF13639">
    <property type="entry name" value="zf-RING_2"/>
    <property type="match status" value="1"/>
</dbReference>
<feature type="region of interest" description="Disordered" evidence="5">
    <location>
        <begin position="178"/>
        <end position="216"/>
    </location>
</feature>
<feature type="region of interest" description="Disordered" evidence="5">
    <location>
        <begin position="262"/>
        <end position="292"/>
    </location>
</feature>